<reference evidence="2 3" key="1">
    <citation type="journal article" date="2024" name="J Genomics">
        <title>Draft genome sequencing and assembly of Favolaschia claudopus CIRM-BRFM 2984 isolated from oak limbs.</title>
        <authorList>
            <person name="Navarro D."/>
            <person name="Drula E."/>
            <person name="Chaduli D."/>
            <person name="Cazenave R."/>
            <person name="Ahrendt S."/>
            <person name="Wang J."/>
            <person name="Lipzen A."/>
            <person name="Daum C."/>
            <person name="Barry K."/>
            <person name="Grigoriev I.V."/>
            <person name="Favel A."/>
            <person name="Rosso M.N."/>
            <person name="Martin F."/>
        </authorList>
    </citation>
    <scope>NUCLEOTIDE SEQUENCE [LARGE SCALE GENOMIC DNA]</scope>
    <source>
        <strain evidence="2 3">CIRM-BRFM 2984</strain>
    </source>
</reference>
<keyword evidence="1" id="KW-0732">Signal</keyword>
<evidence type="ECO:0000313" key="3">
    <source>
        <dbReference type="Proteomes" id="UP001362999"/>
    </source>
</evidence>
<protein>
    <submittedName>
        <fullName evidence="2">Uncharacterized protein</fullName>
    </submittedName>
</protein>
<dbReference type="PANTHER" id="PTHR34883:SF15">
    <property type="entry name" value="EXTRACELLULAR SERINE-RICH PROTEIN"/>
    <property type="match status" value="1"/>
</dbReference>
<feature type="signal peptide" evidence="1">
    <location>
        <begin position="1"/>
        <end position="20"/>
    </location>
</feature>
<dbReference type="InterPro" id="IPR052953">
    <property type="entry name" value="Ser-rich/MCO-related"/>
</dbReference>
<gene>
    <name evidence="2" type="ORF">R3P38DRAFT_950002</name>
</gene>
<dbReference type="PANTHER" id="PTHR34883">
    <property type="entry name" value="SERINE-RICH PROTEIN, PUTATIVE-RELATED-RELATED"/>
    <property type="match status" value="1"/>
</dbReference>
<feature type="chain" id="PRO_5043855428" evidence="1">
    <location>
        <begin position="21"/>
        <end position="467"/>
    </location>
</feature>
<dbReference type="AlphaFoldDB" id="A0AAW0BNH0"/>
<dbReference type="CDD" id="cd00920">
    <property type="entry name" value="Cupredoxin"/>
    <property type="match status" value="3"/>
</dbReference>
<dbReference type="Proteomes" id="UP001362999">
    <property type="component" value="Unassembled WGS sequence"/>
</dbReference>
<evidence type="ECO:0000256" key="1">
    <source>
        <dbReference type="SAM" id="SignalP"/>
    </source>
</evidence>
<sequence>MLSLVRVTLALSLAVLSANAENLLVTVGAGNSLAFSPSNITAAAGDVINFQFQSKNHSVTQSSFASPCTPLANGVDSGFQAVPVNATAFPQFSIVLKNASRPLFFFSAQDAAASECNKGMVFSLNADADSANSFDAFQKAAEALATSTSASTGKAASPSSASSSASTGSTAATTFLVDIGAGGSLKFNPPNITAKAGDVVQFLFESKNHSITQSSFASPCTPLAGGIDSGFQPVSETDTEVPAFSFTLSNANKPLFFFSKQTAVVNECQQGMVFSVNADPNSAESFAAFQAAAMASSGSSASAGSANSASPSASGLTAAPAASSTAAAVPGLVSVGVGEGGSLTFSPSNVIAKAGDTVQFQFLSKNHSVTQSSFASPCTPLVGGIDSGFQPVLETANQVPAFSFTVNDASKPLFFFSKQTAAVNECQKGMVFSLNADANSNESFEAFQRREGGCILVILGSWGFRHT</sequence>
<organism evidence="2 3">
    <name type="scientific">Favolaschia claudopus</name>
    <dbReference type="NCBI Taxonomy" id="2862362"/>
    <lineage>
        <taxon>Eukaryota</taxon>
        <taxon>Fungi</taxon>
        <taxon>Dikarya</taxon>
        <taxon>Basidiomycota</taxon>
        <taxon>Agaricomycotina</taxon>
        <taxon>Agaricomycetes</taxon>
        <taxon>Agaricomycetidae</taxon>
        <taxon>Agaricales</taxon>
        <taxon>Marasmiineae</taxon>
        <taxon>Mycenaceae</taxon>
        <taxon>Favolaschia</taxon>
    </lineage>
</organism>
<dbReference type="Gene3D" id="2.60.40.420">
    <property type="entry name" value="Cupredoxins - blue copper proteins"/>
    <property type="match status" value="3"/>
</dbReference>
<proteinExistence type="predicted"/>
<dbReference type="SUPFAM" id="SSF49503">
    <property type="entry name" value="Cupredoxins"/>
    <property type="match status" value="3"/>
</dbReference>
<comment type="caution">
    <text evidence="2">The sequence shown here is derived from an EMBL/GenBank/DDBJ whole genome shotgun (WGS) entry which is preliminary data.</text>
</comment>
<name>A0AAW0BNH0_9AGAR</name>
<dbReference type="EMBL" id="JAWWNJ010000029">
    <property type="protein sequence ID" value="KAK7027765.1"/>
    <property type="molecule type" value="Genomic_DNA"/>
</dbReference>
<keyword evidence="3" id="KW-1185">Reference proteome</keyword>
<evidence type="ECO:0000313" key="2">
    <source>
        <dbReference type="EMBL" id="KAK7027765.1"/>
    </source>
</evidence>
<dbReference type="InterPro" id="IPR008972">
    <property type="entry name" value="Cupredoxin"/>
</dbReference>
<accession>A0AAW0BNH0</accession>